<reference evidence="3 4" key="1">
    <citation type="journal article" date="2018" name="Mar. Genomics">
        <title>Complete genome sequence of Marinifilaceae bacterium strain SPP2, isolated from the Antarctic marine sediment.</title>
        <authorList>
            <person name="Watanabe M."/>
            <person name="Kojima H."/>
            <person name="Fukui M."/>
        </authorList>
    </citation>
    <scope>NUCLEOTIDE SEQUENCE [LARGE SCALE GENOMIC DNA]</scope>
    <source>
        <strain evidence="3 4">SPP2</strain>
    </source>
</reference>
<evidence type="ECO:0000259" key="2">
    <source>
        <dbReference type="Pfam" id="PF06452"/>
    </source>
</evidence>
<dbReference type="SUPFAM" id="SSF49344">
    <property type="entry name" value="CBD9-like"/>
    <property type="match status" value="1"/>
</dbReference>
<dbReference type="InterPro" id="IPR010502">
    <property type="entry name" value="Carb-bd_dom_fam9"/>
</dbReference>
<organism evidence="3 4">
    <name type="scientific">Labilibaculum antarcticum</name>
    <dbReference type="NCBI Taxonomy" id="1717717"/>
    <lineage>
        <taxon>Bacteria</taxon>
        <taxon>Pseudomonadati</taxon>
        <taxon>Bacteroidota</taxon>
        <taxon>Bacteroidia</taxon>
        <taxon>Marinilabiliales</taxon>
        <taxon>Marinifilaceae</taxon>
        <taxon>Labilibaculum</taxon>
    </lineage>
</organism>
<dbReference type="KEGG" id="mbas:ALGA_0109"/>
<dbReference type="OrthoDB" id="9786766at2"/>
<dbReference type="PANTHER" id="PTHR35532">
    <property type="entry name" value="SIMILAR TO POLYHYDROXYALKANOATE DEPOLYMERASE"/>
    <property type="match status" value="1"/>
</dbReference>
<dbReference type="GO" id="GO:0016052">
    <property type="term" value="P:carbohydrate catabolic process"/>
    <property type="evidence" value="ECO:0007669"/>
    <property type="project" value="InterPro"/>
</dbReference>
<evidence type="ECO:0000313" key="4">
    <source>
        <dbReference type="Proteomes" id="UP000218267"/>
    </source>
</evidence>
<feature type="chain" id="PRO_5012575757" description="Carbohydrate-binding domain-containing protein" evidence="1">
    <location>
        <begin position="27"/>
        <end position="261"/>
    </location>
</feature>
<accession>A0A1Y1CDU7</accession>
<reference evidence="4" key="2">
    <citation type="journal article" date="2020" name="Antonie Van Leeuwenhoek">
        <title>Labilibaculum antarcticum sp. nov., a novel facultative anaerobic, psychrotorelant bacterium isolated from marine sediment of Antarctica.</title>
        <authorList>
            <person name="Watanabe M."/>
            <person name="Kojima H."/>
            <person name="Fukui M."/>
        </authorList>
    </citation>
    <scope>NUCLEOTIDE SEQUENCE [LARGE SCALE GENOMIC DNA]</scope>
    <source>
        <strain evidence="4">SPP2</strain>
    </source>
</reference>
<feature type="signal peptide" evidence="1">
    <location>
        <begin position="1"/>
        <end position="26"/>
    </location>
</feature>
<dbReference type="Pfam" id="PF06452">
    <property type="entry name" value="CBM9_1"/>
    <property type="match status" value="1"/>
</dbReference>
<name>A0A1Y1CDU7_9BACT</name>
<dbReference type="EMBL" id="AP018042">
    <property type="protein sequence ID" value="BAX78504.1"/>
    <property type="molecule type" value="Genomic_DNA"/>
</dbReference>
<dbReference type="RefSeq" id="WP_096427440.1">
    <property type="nucleotide sequence ID" value="NZ_AP018042.1"/>
</dbReference>
<proteinExistence type="predicted"/>
<keyword evidence="4" id="KW-1185">Reference proteome</keyword>
<dbReference type="AlphaFoldDB" id="A0A1Y1CDU7"/>
<evidence type="ECO:0000313" key="3">
    <source>
        <dbReference type="EMBL" id="BAX78504.1"/>
    </source>
</evidence>
<dbReference type="GO" id="GO:0004553">
    <property type="term" value="F:hydrolase activity, hydrolyzing O-glycosyl compounds"/>
    <property type="evidence" value="ECO:0007669"/>
    <property type="project" value="InterPro"/>
</dbReference>
<dbReference type="CDD" id="cd09620">
    <property type="entry name" value="CBM9_like_3"/>
    <property type="match status" value="1"/>
</dbReference>
<dbReference type="Gene3D" id="2.60.40.1190">
    <property type="match status" value="1"/>
</dbReference>
<evidence type="ECO:0000256" key="1">
    <source>
        <dbReference type="SAM" id="SignalP"/>
    </source>
</evidence>
<protein>
    <recommendedName>
        <fullName evidence="2">Carbohydrate-binding domain-containing protein</fullName>
    </recommendedName>
</protein>
<feature type="domain" description="Carbohydrate-binding" evidence="2">
    <location>
        <begin position="51"/>
        <end position="260"/>
    </location>
</feature>
<dbReference type="Proteomes" id="UP000218267">
    <property type="component" value="Chromosome"/>
</dbReference>
<dbReference type="GO" id="GO:0030246">
    <property type="term" value="F:carbohydrate binding"/>
    <property type="evidence" value="ECO:0007669"/>
    <property type="project" value="InterPro"/>
</dbReference>
<dbReference type="PANTHER" id="PTHR35532:SF5">
    <property type="entry name" value="CARBOHYDRATE-BINDING DOMAIN-CONTAINING PROTEIN"/>
    <property type="match status" value="1"/>
</dbReference>
<keyword evidence="1" id="KW-0732">Signal</keyword>
<gene>
    <name evidence="3" type="ORF">ALGA_0109</name>
</gene>
<sequence>MKLSSGFRKVLIVVFACVLVMPTLQAQDKNNLFLGEQELFKASKNTSTVTVDGKMDEASWKETEVRALDFFYNIEQASDQQNTSFRMMWDDENLYVFFDCKDQYITARETKRDGAPYFDDCAEIFLIPAPDSLNMHFGFELNLYKTANDFIYLNNMNKGENAVIKGYNPDYKTAVSIQGTVNDNSDIDTGWCMEMAIPLSVFKGVGYAPIAEGVQWAFLAVRQNRDDAKGDRRSTSTIFSIYDIEKNVHQPNRFGLVEFVK</sequence>